<evidence type="ECO:0000256" key="16">
    <source>
        <dbReference type="HAMAP-Rule" id="MF_01018"/>
    </source>
</evidence>
<evidence type="ECO:0000256" key="12">
    <source>
        <dbReference type="ARBA" id="ARBA00022741"/>
    </source>
</evidence>
<dbReference type="NCBIfam" id="TIGR00070">
    <property type="entry name" value="hisG"/>
    <property type="match status" value="1"/>
</dbReference>
<gene>
    <name evidence="16" type="primary">hisG</name>
    <name evidence="18" type="ORF">KDW03_11985</name>
</gene>
<evidence type="ECO:0000256" key="4">
    <source>
        <dbReference type="ARBA" id="ARBA00009489"/>
    </source>
</evidence>
<proteinExistence type="inferred from homology"/>
<evidence type="ECO:0000256" key="3">
    <source>
        <dbReference type="ARBA" id="ARBA00004667"/>
    </source>
</evidence>
<dbReference type="GO" id="GO:0005524">
    <property type="term" value="F:ATP binding"/>
    <property type="evidence" value="ECO:0007669"/>
    <property type="project" value="UniProtKB-KW"/>
</dbReference>
<dbReference type="InterPro" id="IPR018198">
    <property type="entry name" value="ATP_PRibTrfase_CS"/>
</dbReference>
<evidence type="ECO:0000256" key="11">
    <source>
        <dbReference type="ARBA" id="ARBA00022679"/>
    </source>
</evidence>
<comment type="subunit">
    <text evidence="5 16">Heteromultimer composed of HisG and HisZ subunits.</text>
</comment>
<dbReference type="PROSITE" id="PS01316">
    <property type="entry name" value="ATP_P_PHORIBOSYLTR"/>
    <property type="match status" value="1"/>
</dbReference>
<dbReference type="GO" id="GO:0000105">
    <property type="term" value="P:L-histidine biosynthetic process"/>
    <property type="evidence" value="ECO:0007669"/>
    <property type="project" value="UniProtKB-UniRule"/>
</dbReference>
<dbReference type="SUPFAM" id="SSF53850">
    <property type="entry name" value="Periplasmic binding protein-like II"/>
    <property type="match status" value="1"/>
</dbReference>
<evidence type="ECO:0000256" key="8">
    <source>
        <dbReference type="ARBA" id="ARBA00022490"/>
    </source>
</evidence>
<evidence type="ECO:0000256" key="2">
    <source>
        <dbReference type="ARBA" id="ARBA00004496"/>
    </source>
</evidence>
<evidence type="ECO:0000256" key="9">
    <source>
        <dbReference type="ARBA" id="ARBA00022605"/>
    </source>
</evidence>
<evidence type="ECO:0000259" key="17">
    <source>
        <dbReference type="Pfam" id="PF01634"/>
    </source>
</evidence>
<comment type="catalytic activity">
    <reaction evidence="1 16">
        <text>1-(5-phospho-beta-D-ribosyl)-ATP + diphosphate = 5-phospho-alpha-D-ribose 1-diphosphate + ATP</text>
        <dbReference type="Rhea" id="RHEA:18473"/>
        <dbReference type="ChEBI" id="CHEBI:30616"/>
        <dbReference type="ChEBI" id="CHEBI:33019"/>
        <dbReference type="ChEBI" id="CHEBI:58017"/>
        <dbReference type="ChEBI" id="CHEBI:73183"/>
        <dbReference type="EC" id="2.4.2.17"/>
    </reaction>
</comment>
<organism evidence="18 19">
    <name type="scientific">Thermospira aquatica</name>
    <dbReference type="NCBI Taxonomy" id="2828656"/>
    <lineage>
        <taxon>Bacteria</taxon>
        <taxon>Pseudomonadati</taxon>
        <taxon>Spirochaetota</taxon>
        <taxon>Spirochaetia</taxon>
        <taxon>Brevinematales</taxon>
        <taxon>Thermospiraceae</taxon>
        <taxon>Thermospira</taxon>
    </lineage>
</organism>
<evidence type="ECO:0000256" key="10">
    <source>
        <dbReference type="ARBA" id="ARBA00022676"/>
    </source>
</evidence>
<keyword evidence="12 16" id="KW-0547">Nucleotide-binding</keyword>
<dbReference type="KEGG" id="taqu:KDW03_11985"/>
<dbReference type="InterPro" id="IPR001348">
    <property type="entry name" value="ATP_PRibTrfase_HisG"/>
</dbReference>
<evidence type="ECO:0000313" key="19">
    <source>
        <dbReference type="Proteomes" id="UP001056539"/>
    </source>
</evidence>
<dbReference type="EC" id="2.4.2.17" evidence="6 16"/>
<keyword evidence="10 16" id="KW-0328">Glycosyltransferase</keyword>
<dbReference type="HAMAP" id="MF_01018">
    <property type="entry name" value="HisG_Short"/>
    <property type="match status" value="1"/>
</dbReference>
<dbReference type="PANTHER" id="PTHR21403:SF8">
    <property type="entry name" value="ATP PHOSPHORIBOSYLTRANSFERASE"/>
    <property type="match status" value="1"/>
</dbReference>
<dbReference type="PANTHER" id="PTHR21403">
    <property type="entry name" value="ATP PHOSPHORIBOSYLTRANSFERASE ATP-PRTASE"/>
    <property type="match status" value="1"/>
</dbReference>
<dbReference type="FunFam" id="3.40.190.10:FF:000008">
    <property type="entry name" value="ATP phosphoribosyltransferase"/>
    <property type="match status" value="1"/>
</dbReference>
<keyword evidence="19" id="KW-1185">Reference proteome</keyword>
<feature type="domain" description="ATP phosphoribosyltransferase catalytic" evidence="17">
    <location>
        <begin position="50"/>
        <end position="204"/>
    </location>
</feature>
<comment type="subcellular location">
    <subcellularLocation>
        <location evidence="2 16">Cytoplasm</location>
    </subcellularLocation>
</comment>
<keyword evidence="8 16" id="KW-0963">Cytoplasm</keyword>
<comment type="function">
    <text evidence="15 16">Catalyzes the condensation of ATP and 5-phosphoribose 1-diphosphate to form N'-(5'-phosphoribosyl)-ATP (PR-ATP). Has a crucial role in the pathway because the rate of histidine biosynthesis seems to be controlled primarily by regulation of HisG enzymatic activity.</text>
</comment>
<dbReference type="Gene3D" id="3.40.190.10">
    <property type="entry name" value="Periplasmic binding protein-like II"/>
    <property type="match status" value="2"/>
</dbReference>
<evidence type="ECO:0000313" key="18">
    <source>
        <dbReference type="EMBL" id="URA10180.1"/>
    </source>
</evidence>
<evidence type="ECO:0000256" key="13">
    <source>
        <dbReference type="ARBA" id="ARBA00022840"/>
    </source>
</evidence>
<keyword evidence="11 16" id="KW-0808">Transferase</keyword>
<comment type="domain">
    <text evidence="16">Lacks the C-terminal regulatory region which is replaced by HisZ.</text>
</comment>
<dbReference type="RefSeq" id="WP_271435312.1">
    <property type="nucleotide sequence ID" value="NZ_CP073355.1"/>
</dbReference>
<sequence length="210" mass="23312">MITIALPKGRLGEDTEKILLETGIISQGIERDSRRLIFDVGEGIRAILVRAWDVPTYVEMGTADVGICGKDDLMEHGADVFEVLDLGFGGCTMAVAASQSVSREELLGRHFLRVATKYPRVARRFFDSLSLQTEILKLYGSVELAAVTGLADCIVDIVSTGATLRENGLHVVERIFDSTARWIVNRKSFYMHYDIVSHWTAMIKNYIQGA</sequence>
<dbReference type="GO" id="GO:0003879">
    <property type="term" value="F:ATP phosphoribosyltransferase activity"/>
    <property type="evidence" value="ECO:0007669"/>
    <property type="project" value="UniProtKB-UniRule"/>
</dbReference>
<name>A0AAX3BDJ9_9SPIR</name>
<reference evidence="18" key="1">
    <citation type="submission" date="2021-04" db="EMBL/GenBank/DDBJ databases">
        <authorList>
            <person name="Postec A."/>
        </authorList>
    </citation>
    <scope>NUCLEOTIDE SEQUENCE</scope>
    <source>
        <strain evidence="18">F1F22</strain>
    </source>
</reference>
<reference evidence="18" key="2">
    <citation type="submission" date="2022-06" db="EMBL/GenBank/DDBJ databases">
        <title>Thermospira aquatica gen. nov., sp. nov.</title>
        <authorList>
            <person name="Ben Ali Gam Z."/>
            <person name="Labat M."/>
        </authorList>
    </citation>
    <scope>NUCLEOTIDE SEQUENCE</scope>
    <source>
        <strain evidence="18">F1F22</strain>
    </source>
</reference>
<dbReference type="AlphaFoldDB" id="A0AAX3BDJ9"/>
<dbReference type="EMBL" id="CP073355">
    <property type="protein sequence ID" value="URA10180.1"/>
    <property type="molecule type" value="Genomic_DNA"/>
</dbReference>
<dbReference type="Proteomes" id="UP001056539">
    <property type="component" value="Chromosome"/>
</dbReference>
<dbReference type="GO" id="GO:0005737">
    <property type="term" value="C:cytoplasm"/>
    <property type="evidence" value="ECO:0007669"/>
    <property type="project" value="UniProtKB-SubCell"/>
</dbReference>
<keyword evidence="9 16" id="KW-0028">Amino-acid biosynthesis</keyword>
<evidence type="ECO:0000256" key="1">
    <source>
        <dbReference type="ARBA" id="ARBA00000915"/>
    </source>
</evidence>
<evidence type="ECO:0000256" key="7">
    <source>
        <dbReference type="ARBA" id="ARBA00020998"/>
    </source>
</evidence>
<evidence type="ECO:0000256" key="15">
    <source>
        <dbReference type="ARBA" id="ARBA00024861"/>
    </source>
</evidence>
<keyword evidence="14 16" id="KW-0368">Histidine biosynthesis</keyword>
<dbReference type="Pfam" id="PF01634">
    <property type="entry name" value="HisG"/>
    <property type="match status" value="1"/>
</dbReference>
<protein>
    <recommendedName>
        <fullName evidence="7 16">ATP phosphoribosyltransferase</fullName>
        <shortName evidence="16">ATP-PRT</shortName>
        <shortName evidence="16">ATP-PRTase</shortName>
        <ecNumber evidence="6 16">2.4.2.17</ecNumber>
    </recommendedName>
</protein>
<keyword evidence="13 16" id="KW-0067">ATP-binding</keyword>
<evidence type="ECO:0000256" key="5">
    <source>
        <dbReference type="ARBA" id="ARBA00011496"/>
    </source>
</evidence>
<accession>A0AAX3BDJ9</accession>
<dbReference type="InterPro" id="IPR024893">
    <property type="entry name" value="ATP_PRibTrfase_HisG_short"/>
</dbReference>
<dbReference type="InterPro" id="IPR013820">
    <property type="entry name" value="ATP_PRibTrfase_cat"/>
</dbReference>
<comment type="similarity">
    <text evidence="4 16">Belongs to the ATP phosphoribosyltransferase family. Short subfamily.</text>
</comment>
<evidence type="ECO:0000256" key="14">
    <source>
        <dbReference type="ARBA" id="ARBA00023102"/>
    </source>
</evidence>
<comment type="pathway">
    <text evidence="3 16">Amino-acid biosynthesis; L-histidine biosynthesis; L-histidine from 5-phospho-alpha-D-ribose 1-diphosphate: step 1/9.</text>
</comment>
<evidence type="ECO:0000256" key="6">
    <source>
        <dbReference type="ARBA" id="ARBA00011946"/>
    </source>
</evidence>
<dbReference type="CDD" id="cd13595">
    <property type="entry name" value="PBP2_HisGs"/>
    <property type="match status" value="1"/>
</dbReference>